<dbReference type="Gene3D" id="1.10.3550.10">
    <property type="entry name" value="eoxyguanosinetriphosphate triphosphohydrolase domain-like"/>
    <property type="match status" value="1"/>
</dbReference>
<dbReference type="InterPro" id="IPR003607">
    <property type="entry name" value="HD/PDEase_dom"/>
</dbReference>
<name>A0ABQ0PV95_9PROT</name>
<dbReference type="SUPFAM" id="SSF109604">
    <property type="entry name" value="HD-domain/PDEase-like"/>
    <property type="match status" value="1"/>
</dbReference>
<proteinExistence type="predicted"/>
<dbReference type="Proteomes" id="UP001065047">
    <property type="component" value="Unassembled WGS sequence"/>
</dbReference>
<dbReference type="EMBL" id="BAPF01000030">
    <property type="protein sequence ID" value="GBQ82496.1"/>
    <property type="molecule type" value="Genomic_DNA"/>
</dbReference>
<dbReference type="GeneID" id="29559072"/>
<feature type="domain" description="HD/PDEase" evidence="2">
    <location>
        <begin position="56"/>
        <end position="277"/>
    </location>
</feature>
<dbReference type="NCBIfam" id="TIGR01353">
    <property type="entry name" value="dGTP_triPase"/>
    <property type="match status" value="1"/>
</dbReference>
<keyword evidence="4" id="KW-1185">Reference proteome</keyword>
<dbReference type="InterPro" id="IPR023293">
    <property type="entry name" value="dGTP_triP_hydro_central_sf"/>
</dbReference>
<accession>A0ABQ0PV95</accession>
<dbReference type="CDD" id="cd00077">
    <property type="entry name" value="HDc"/>
    <property type="match status" value="1"/>
</dbReference>
<sequence>MEWENLLKLDRLNDANYPEKKHRPPYVQDADRILFSTPFRRLANKTQVHPLYENDHLHHRLIHSFEVACVGRSLGYEIGTWLADECKYIPNTKIEIIPGLVQAACMAHDIGNPPFGHSGEEAIASWFREKFSTPQGIFQDISNTQRPEFESFEGNAQGFRLLTRTEMYKNNGGMRLTLGSLGAFTKYPVSAFIKQKIDAGKNGDQPCYIGLKKYGVFENDIGTFQRVATELGLLETPVEDSNEQKIGSWWRRHPLAFLMEAADDICYNIMDLEDAYLAGNISFEEATTLLQGLITPPNKAYPDTTPVEIISRYRALAITGGIKACVQAFKDNYASIMNGTYQSALVDSSNKAEEFEKIKNIAAEKIFNAARKTELEVYGRNVVYKTLDGILPLLDELRDKNWNIDNISSYHSQLVRALNFPLSSINNSYDALHCLTDFVSGMTDRYAVKVANMISR</sequence>
<gene>
    <name evidence="3" type="ORF">AA14337_2363</name>
</gene>
<dbReference type="SMART" id="SM00471">
    <property type="entry name" value="HDc"/>
    <property type="match status" value="1"/>
</dbReference>
<dbReference type="Pfam" id="PF01966">
    <property type="entry name" value="HD"/>
    <property type="match status" value="1"/>
</dbReference>
<dbReference type="Gene3D" id="1.10.3210.10">
    <property type="entry name" value="Hypothetical protein af1432"/>
    <property type="match status" value="1"/>
</dbReference>
<dbReference type="Gene3D" id="1.10.3410.10">
    <property type="entry name" value="putative deoxyguanosinetriphosphate triphosphohydrolase like domain"/>
    <property type="match status" value="1"/>
</dbReference>
<dbReference type="RefSeq" id="WP_061504684.1">
    <property type="nucleotide sequence ID" value="NZ_BAPF01000030.1"/>
</dbReference>
<dbReference type="InterPro" id="IPR006261">
    <property type="entry name" value="dGTPase"/>
</dbReference>
<evidence type="ECO:0000313" key="4">
    <source>
        <dbReference type="Proteomes" id="UP001065047"/>
    </source>
</evidence>
<keyword evidence="1" id="KW-0378">Hydrolase</keyword>
<comment type="caution">
    <text evidence="3">The sequence shown here is derived from an EMBL/GenBank/DDBJ whole genome shotgun (WGS) entry which is preliminary data.</text>
</comment>
<evidence type="ECO:0000259" key="2">
    <source>
        <dbReference type="SMART" id="SM00471"/>
    </source>
</evidence>
<organism evidence="3 4">
    <name type="scientific">Acetobacter malorum DSM 14337</name>
    <dbReference type="NCBI Taxonomy" id="1307910"/>
    <lineage>
        <taxon>Bacteria</taxon>
        <taxon>Pseudomonadati</taxon>
        <taxon>Pseudomonadota</taxon>
        <taxon>Alphaproteobacteria</taxon>
        <taxon>Acetobacterales</taxon>
        <taxon>Acetobacteraceae</taxon>
        <taxon>Acetobacter</taxon>
    </lineage>
</organism>
<evidence type="ECO:0000256" key="1">
    <source>
        <dbReference type="ARBA" id="ARBA00022801"/>
    </source>
</evidence>
<reference evidence="3" key="1">
    <citation type="submission" date="2013-04" db="EMBL/GenBank/DDBJ databases">
        <title>The genome sequencing project of 58 acetic acid bacteria.</title>
        <authorList>
            <person name="Okamoto-Kainuma A."/>
            <person name="Ishikawa M."/>
            <person name="Umino S."/>
            <person name="Koizumi Y."/>
            <person name="Shiwa Y."/>
            <person name="Yoshikawa H."/>
            <person name="Matsutani M."/>
            <person name="Matsushita K."/>
        </authorList>
    </citation>
    <scope>NUCLEOTIDE SEQUENCE</scope>
    <source>
        <strain evidence="3">DSM 14337</strain>
    </source>
</reference>
<evidence type="ECO:0000313" key="3">
    <source>
        <dbReference type="EMBL" id="GBQ82496.1"/>
    </source>
</evidence>
<dbReference type="InterPro" id="IPR006674">
    <property type="entry name" value="HD_domain"/>
</dbReference>
<dbReference type="InterPro" id="IPR027432">
    <property type="entry name" value="dGTP_triphosphohydrolase_C"/>
</dbReference>
<protein>
    <submittedName>
        <fullName evidence="3">dGTP triphosphohydrolase</fullName>
    </submittedName>
</protein>